<dbReference type="SMART" id="SM00225">
    <property type="entry name" value="BTB"/>
    <property type="match status" value="1"/>
</dbReference>
<dbReference type="SUPFAM" id="SSF49599">
    <property type="entry name" value="TRAF domain-like"/>
    <property type="match status" value="1"/>
</dbReference>
<dbReference type="EMBL" id="CAJVPQ010000352">
    <property type="protein sequence ID" value="CAG8473923.1"/>
    <property type="molecule type" value="Genomic_DNA"/>
</dbReference>
<sequence length="516" mass="58858">MCDNRENTTCATYEFAFCGLAQLNKALYSPIFSSGSDQHLWQLWIQPADTLKDGEEYLSLYLCVIPNNNEIKTVEPWRERMLTTATVYLMDPKTKTRIGSTIYYTNKNLRKFSIRCSYRGREFFVKRSVIPSTKLVLGIEFLNVPFTENYVMWNDNNCAPPDSLVHSWSTAVNNPRMADVLFQVQGEILCANKEIVCGRSEYFKAMFASGYVESRTISVAECGRLRKRLRDSIGNGRKSIEQSLESTETDMEELDKSIQLGNKDDEQRITKKQRSIHTESATTTTTICVTASITPNHDIDGFTTLYSQNNSTHYRNDGIKKVDDDLQIEESLVKSKSIGQENIVGKQDRVFSAVIAKTSGPEAEVDDEDFPQDLPPGFYHVVNITDCDAPTFYALLHYLYTNEIVLSEPSGTPRVTSLVNLFRLADKYQIIDLRQRALARIYKELAISNVAEVLFSLGHQWPDLKKVCMDYIMKHFATVRDTEGFNKVMEHPESYTGFSEIAKDLFKKLKIADEKE</sequence>
<feature type="domain" description="BTB" evidence="1">
    <location>
        <begin position="178"/>
        <end position="256"/>
    </location>
</feature>
<organism evidence="2 3">
    <name type="scientific">Funneliformis caledonium</name>
    <dbReference type="NCBI Taxonomy" id="1117310"/>
    <lineage>
        <taxon>Eukaryota</taxon>
        <taxon>Fungi</taxon>
        <taxon>Fungi incertae sedis</taxon>
        <taxon>Mucoromycota</taxon>
        <taxon>Glomeromycotina</taxon>
        <taxon>Glomeromycetes</taxon>
        <taxon>Glomerales</taxon>
        <taxon>Glomeraceae</taxon>
        <taxon>Funneliformis</taxon>
    </lineage>
</organism>
<dbReference type="Gene3D" id="2.60.210.10">
    <property type="entry name" value="Apoptosis, Tumor Necrosis Factor Receptor Associated Protein 2, Chain A"/>
    <property type="match status" value="1"/>
</dbReference>
<dbReference type="OrthoDB" id="6359816at2759"/>
<dbReference type="CDD" id="cd14733">
    <property type="entry name" value="BACK"/>
    <property type="match status" value="1"/>
</dbReference>
<accession>A0A9N8W1L2</accession>
<comment type="caution">
    <text evidence="2">The sequence shown here is derived from an EMBL/GenBank/DDBJ whole genome shotgun (WGS) entry which is preliminary data.</text>
</comment>
<gene>
    <name evidence="2" type="ORF">FCALED_LOCUS2363</name>
</gene>
<dbReference type="GO" id="GO:0030163">
    <property type="term" value="P:protein catabolic process"/>
    <property type="evidence" value="ECO:0007669"/>
    <property type="project" value="UniProtKB-ARBA"/>
</dbReference>
<keyword evidence="3" id="KW-1185">Reference proteome</keyword>
<dbReference type="InterPro" id="IPR000210">
    <property type="entry name" value="BTB/POZ_dom"/>
</dbReference>
<evidence type="ECO:0000313" key="2">
    <source>
        <dbReference type="EMBL" id="CAG8473923.1"/>
    </source>
</evidence>
<evidence type="ECO:0000313" key="3">
    <source>
        <dbReference type="Proteomes" id="UP000789570"/>
    </source>
</evidence>
<name>A0A9N8W1L2_9GLOM</name>
<reference evidence="2" key="1">
    <citation type="submission" date="2021-06" db="EMBL/GenBank/DDBJ databases">
        <authorList>
            <person name="Kallberg Y."/>
            <person name="Tangrot J."/>
            <person name="Rosling A."/>
        </authorList>
    </citation>
    <scope>NUCLEOTIDE SEQUENCE</scope>
    <source>
        <strain evidence="2">UK204</strain>
    </source>
</reference>
<dbReference type="InterPro" id="IPR002083">
    <property type="entry name" value="MATH/TRAF_dom"/>
</dbReference>
<dbReference type="SUPFAM" id="SSF54695">
    <property type="entry name" value="POZ domain"/>
    <property type="match status" value="1"/>
</dbReference>
<dbReference type="AlphaFoldDB" id="A0A9N8W1L2"/>
<dbReference type="Proteomes" id="UP000789570">
    <property type="component" value="Unassembled WGS sequence"/>
</dbReference>
<dbReference type="Pfam" id="PF00651">
    <property type="entry name" value="BTB"/>
    <property type="match status" value="2"/>
</dbReference>
<evidence type="ECO:0000259" key="1">
    <source>
        <dbReference type="PROSITE" id="PS50097"/>
    </source>
</evidence>
<dbReference type="InterPro" id="IPR008974">
    <property type="entry name" value="TRAF-like"/>
</dbReference>
<proteinExistence type="predicted"/>
<dbReference type="PROSITE" id="PS50097">
    <property type="entry name" value="BTB"/>
    <property type="match status" value="1"/>
</dbReference>
<protein>
    <submittedName>
        <fullName evidence="2">3483_t:CDS:1</fullName>
    </submittedName>
</protein>
<dbReference type="PANTHER" id="PTHR24413">
    <property type="entry name" value="SPECKLE-TYPE POZ PROTEIN"/>
    <property type="match status" value="1"/>
</dbReference>
<dbReference type="Gene3D" id="3.30.710.10">
    <property type="entry name" value="Potassium Channel Kv1.1, Chain A"/>
    <property type="match status" value="2"/>
</dbReference>
<dbReference type="InterPro" id="IPR011333">
    <property type="entry name" value="SKP1/BTB/POZ_sf"/>
</dbReference>
<dbReference type="CDD" id="cd00121">
    <property type="entry name" value="MATH"/>
    <property type="match status" value="1"/>
</dbReference>